<dbReference type="InterPro" id="IPR032675">
    <property type="entry name" value="LRR_dom_sf"/>
</dbReference>
<dbReference type="InterPro" id="IPR036047">
    <property type="entry name" value="F-box-like_dom_sf"/>
</dbReference>
<evidence type="ECO:0000313" key="2">
    <source>
        <dbReference type="EMBL" id="WVY97673.1"/>
    </source>
</evidence>
<evidence type="ECO:0000313" key="3">
    <source>
        <dbReference type="Proteomes" id="UP001374535"/>
    </source>
</evidence>
<dbReference type="Gene3D" id="1.20.1280.50">
    <property type="match status" value="1"/>
</dbReference>
<dbReference type="AlphaFoldDB" id="A0AAQ3MVD5"/>
<dbReference type="PANTHER" id="PTHR31293:SF12">
    <property type="entry name" value="RNI-LIKE SUPERFAMILY PROTEIN"/>
    <property type="match status" value="1"/>
</dbReference>
<dbReference type="Pfam" id="PF24758">
    <property type="entry name" value="LRR_At5g56370"/>
    <property type="match status" value="1"/>
</dbReference>
<dbReference type="PROSITE" id="PS50181">
    <property type="entry name" value="FBOX"/>
    <property type="match status" value="1"/>
</dbReference>
<gene>
    <name evidence="2" type="ORF">V8G54_029824</name>
</gene>
<dbReference type="CDD" id="cd22160">
    <property type="entry name" value="F-box_AtFBL13-like"/>
    <property type="match status" value="1"/>
</dbReference>
<dbReference type="InterPro" id="IPR001810">
    <property type="entry name" value="F-box_dom"/>
</dbReference>
<dbReference type="InterPro" id="IPR055294">
    <property type="entry name" value="FBL60-like"/>
</dbReference>
<dbReference type="Pfam" id="PF00646">
    <property type="entry name" value="F-box"/>
    <property type="match status" value="1"/>
</dbReference>
<dbReference type="SUPFAM" id="SSF52047">
    <property type="entry name" value="RNI-like"/>
    <property type="match status" value="1"/>
</dbReference>
<organism evidence="2 3">
    <name type="scientific">Vigna mungo</name>
    <name type="common">Black gram</name>
    <name type="synonym">Phaseolus mungo</name>
    <dbReference type="NCBI Taxonomy" id="3915"/>
    <lineage>
        <taxon>Eukaryota</taxon>
        <taxon>Viridiplantae</taxon>
        <taxon>Streptophyta</taxon>
        <taxon>Embryophyta</taxon>
        <taxon>Tracheophyta</taxon>
        <taxon>Spermatophyta</taxon>
        <taxon>Magnoliopsida</taxon>
        <taxon>eudicotyledons</taxon>
        <taxon>Gunneridae</taxon>
        <taxon>Pentapetalae</taxon>
        <taxon>rosids</taxon>
        <taxon>fabids</taxon>
        <taxon>Fabales</taxon>
        <taxon>Fabaceae</taxon>
        <taxon>Papilionoideae</taxon>
        <taxon>50 kb inversion clade</taxon>
        <taxon>NPAAA clade</taxon>
        <taxon>indigoferoid/millettioid clade</taxon>
        <taxon>Phaseoleae</taxon>
        <taxon>Vigna</taxon>
    </lineage>
</organism>
<protein>
    <recommendedName>
        <fullName evidence="1">F-box domain-containing protein</fullName>
    </recommendedName>
</protein>
<accession>A0AAQ3MVD5</accession>
<evidence type="ECO:0000259" key="1">
    <source>
        <dbReference type="PROSITE" id="PS50181"/>
    </source>
</evidence>
<dbReference type="SUPFAM" id="SSF81383">
    <property type="entry name" value="F-box domain"/>
    <property type="match status" value="1"/>
</dbReference>
<dbReference type="InterPro" id="IPR055411">
    <property type="entry name" value="LRR_FXL15/At3g58940/PEG3-like"/>
</dbReference>
<dbReference type="PANTHER" id="PTHR31293">
    <property type="entry name" value="RNI-LIKE SUPERFAMILY PROTEIN"/>
    <property type="match status" value="1"/>
</dbReference>
<dbReference type="InterPro" id="IPR053781">
    <property type="entry name" value="F-box_AtFBL13-like"/>
</dbReference>
<dbReference type="Gene3D" id="3.80.10.10">
    <property type="entry name" value="Ribonuclease Inhibitor"/>
    <property type="match status" value="1"/>
</dbReference>
<dbReference type="EMBL" id="CP144692">
    <property type="protein sequence ID" value="WVY97673.1"/>
    <property type="molecule type" value="Genomic_DNA"/>
</dbReference>
<name>A0AAQ3MVD5_VIGMU</name>
<reference evidence="2 3" key="1">
    <citation type="journal article" date="2023" name="Life. Sci Alliance">
        <title>Evolutionary insights into 3D genome organization and epigenetic landscape of Vigna mungo.</title>
        <authorList>
            <person name="Junaid A."/>
            <person name="Singh B."/>
            <person name="Bhatia S."/>
        </authorList>
    </citation>
    <scope>NUCLEOTIDE SEQUENCE [LARGE SCALE GENOMIC DNA]</scope>
    <source>
        <strain evidence="2">Urdbean</strain>
    </source>
</reference>
<dbReference type="Proteomes" id="UP001374535">
    <property type="component" value="Chromosome 9"/>
</dbReference>
<feature type="domain" description="F-box" evidence="1">
    <location>
        <begin position="2"/>
        <end position="53"/>
    </location>
</feature>
<dbReference type="SMART" id="SM00256">
    <property type="entry name" value="FBOX"/>
    <property type="match status" value="1"/>
</dbReference>
<proteinExistence type="predicted"/>
<keyword evidence="3" id="KW-1185">Reference proteome</keyword>
<sequence>MADLISSLPDEIICYILSFLPSQQVVATSVLSKRWNLLWRFVPSLDFDTFNKYFWLLIDSSNKFSSSVCSFLVRRGDQPFYKFRLKGFSSMDVTECMKTQIWTTVSESGRVQILDLYCDWDTEIPSVVFSFKTLVALKLNFITMEYISFVDLPLLKILHLKNIISPIEIDLSHILSGCPNLEELKVKGLISRTIEKFIRLPKLVRASMDDVLLPLNFDFHNLVQIQLNVFPDWLLILKVLNHCPKLQILVICFYKV</sequence>